<evidence type="ECO:0000256" key="1">
    <source>
        <dbReference type="SAM" id="MobiDB-lite"/>
    </source>
</evidence>
<dbReference type="Proteomes" id="UP000648187">
    <property type="component" value="Unassembled WGS sequence"/>
</dbReference>
<feature type="region of interest" description="Disordered" evidence="1">
    <location>
        <begin position="277"/>
        <end position="299"/>
    </location>
</feature>
<accession>A0A835G1Z2</accession>
<feature type="compositionally biased region" description="Polar residues" evidence="1">
    <location>
        <begin position="281"/>
        <end position="294"/>
    </location>
</feature>
<evidence type="ECO:0000313" key="2">
    <source>
        <dbReference type="EMBL" id="KAF9406402.1"/>
    </source>
</evidence>
<comment type="caution">
    <text evidence="2">The sequence shown here is derived from an EMBL/GenBank/DDBJ whole genome shotgun (WGS) entry which is preliminary data.</text>
</comment>
<evidence type="ECO:0000313" key="3">
    <source>
        <dbReference type="Proteomes" id="UP000648187"/>
    </source>
</evidence>
<dbReference type="AlphaFoldDB" id="A0A835G1Z2"/>
<dbReference type="EMBL" id="JACKWZ010000599">
    <property type="protein sequence ID" value="KAF9406402.1"/>
    <property type="molecule type" value="Genomic_DNA"/>
</dbReference>
<gene>
    <name evidence="2" type="ORF">HW555_013224</name>
</gene>
<reference evidence="2" key="1">
    <citation type="submission" date="2020-08" db="EMBL/GenBank/DDBJ databases">
        <title>Spodoptera exigua strain:BAW_Kor-Di-RS1 Genome sequencing and assembly.</title>
        <authorList>
            <person name="Kim J."/>
            <person name="Nam H.Y."/>
            <person name="Kwon M."/>
            <person name="Choi J.H."/>
            <person name="Cho S.R."/>
            <person name="Kim G.-H."/>
        </authorList>
    </citation>
    <scope>NUCLEOTIDE SEQUENCE</scope>
    <source>
        <strain evidence="2">BAW_Kor-Di-RS1</strain>
        <tissue evidence="2">Whole-body</tissue>
    </source>
</reference>
<feature type="compositionally biased region" description="Polar residues" evidence="1">
    <location>
        <begin position="531"/>
        <end position="540"/>
    </location>
</feature>
<keyword evidence="3" id="KW-1185">Reference proteome</keyword>
<organism evidence="2 3">
    <name type="scientific">Spodoptera exigua</name>
    <name type="common">Beet armyworm</name>
    <name type="synonym">Noctua fulgens</name>
    <dbReference type="NCBI Taxonomy" id="7107"/>
    <lineage>
        <taxon>Eukaryota</taxon>
        <taxon>Metazoa</taxon>
        <taxon>Ecdysozoa</taxon>
        <taxon>Arthropoda</taxon>
        <taxon>Hexapoda</taxon>
        <taxon>Insecta</taxon>
        <taxon>Pterygota</taxon>
        <taxon>Neoptera</taxon>
        <taxon>Endopterygota</taxon>
        <taxon>Lepidoptera</taxon>
        <taxon>Glossata</taxon>
        <taxon>Ditrysia</taxon>
        <taxon>Noctuoidea</taxon>
        <taxon>Noctuidae</taxon>
        <taxon>Amphipyrinae</taxon>
        <taxon>Spodoptera</taxon>
    </lineage>
</organism>
<sequence>MQVIQYYKDGGGLRIPLINLKRNSKMQKNLQNETTTSINESENEQDNQEGTSKTRYQRQPPKRKMCPRRWQTTLTELHQPHGYYYPNSNYQGGYQTQHFATSQQTPLIRPQSSNIPDQMDSPSNVFPNSSILSILSTEEDFDFSCSLNAVDSTAMKLHANCPSTCSFIATELRHYRVRVLERNHTTTAPRHHTHSFLPRSPVPAPRVPAHLMFVRSVTERSLESAYLQKKWKLLRDNFTRYEKKINMMKSGSASFNLRPCTYHQQLLFLKDLQDRGERSSNLDSTPEEPPSSQNSEDELIEKLTKRVNKKINDDEEERDDFKRIPDHFKLEAKADFINTIKKYTAQYNVPGPPYQSINDFRGYFTSNVNYNTASTSNVPPIQQETFSRPATTESQYSNIASLDNYSDDGSTSALYMTLFTLIGNRLTDFVSAPTRNVGCFASPLRPEKNRVGSRSPMIKNGAVHICLMSEPITLSPLPLIPFVRTSYLRSRTHTSRRASRVVVFLLYARLSYKPIKHDQITFALLTHSQDSQQDNATATSSRKRRCGSDGDSDIAEALQVLKNMSASSFARDDASAEMGVYSRPSTVAAAQGYFTTSTSESVRPSTIHSSIQDTDNSDTQDSLFTYLENN</sequence>
<feature type="region of interest" description="Disordered" evidence="1">
    <location>
        <begin position="531"/>
        <end position="550"/>
    </location>
</feature>
<protein>
    <submittedName>
        <fullName evidence="2">Uncharacterized protein</fullName>
    </submittedName>
</protein>
<proteinExistence type="predicted"/>
<feature type="region of interest" description="Disordered" evidence="1">
    <location>
        <begin position="28"/>
        <end position="66"/>
    </location>
</feature>
<name>A0A835G1Z2_SPOEX</name>